<dbReference type="SUPFAM" id="SSF52788">
    <property type="entry name" value="Phosphotyrosine protein phosphatases I"/>
    <property type="match status" value="1"/>
</dbReference>
<dbReference type="InterPro" id="IPR036196">
    <property type="entry name" value="Ptyr_pPase_sf"/>
</dbReference>
<dbReference type="Gene3D" id="3.40.50.2300">
    <property type="match status" value="1"/>
</dbReference>
<protein>
    <submittedName>
        <fullName evidence="1">Protein-tyrosine-phosphatase</fullName>
    </submittedName>
</protein>
<sequence>MNKTLKHLIDHLKIDTIPVDRKRLLNQLTSYIQEQKDQGTAIRLNFICTHNSRRSHLGQVWAAAMARYYDINHIITYSGGTEATAVYPKIVETLTHQGFLIEPLDTSANPVYHLSIDPEESPVVLFSKVYDHHENPKSGFVAVMTCSQADEGCPFIPGAYKRIAVTYEDPKSSDGTDLQNQVYRKRSEQIATEMKYVFKQIK</sequence>
<reference evidence="1 2" key="1">
    <citation type="submission" date="2018-12" db="EMBL/GenBank/DDBJ databases">
        <title>Complete genome of Nonlabens sp. MJ115.</title>
        <authorList>
            <person name="Choi H.S."/>
            <person name="Jung J."/>
        </authorList>
    </citation>
    <scope>NUCLEOTIDE SEQUENCE [LARGE SCALE GENOMIC DNA]</scope>
    <source>
        <strain evidence="1 2">MJ115</strain>
    </source>
</reference>
<dbReference type="AlphaFoldDB" id="A0A3S9MVJ6"/>
<evidence type="ECO:0000313" key="2">
    <source>
        <dbReference type="Proteomes" id="UP000279600"/>
    </source>
</evidence>
<keyword evidence="2" id="KW-1185">Reference proteome</keyword>
<name>A0A3S9MVJ6_9FLAO</name>
<dbReference type="OrthoDB" id="9793058at2"/>
<evidence type="ECO:0000313" key="1">
    <source>
        <dbReference type="EMBL" id="AZQ43159.1"/>
    </source>
</evidence>
<dbReference type="RefSeq" id="WP_126445294.1">
    <property type="nucleotide sequence ID" value="NZ_CP034549.1"/>
</dbReference>
<accession>A0A3S9MVJ6</accession>
<organism evidence="1 2">
    <name type="scientific">Nonlabens ponticola</name>
    <dbReference type="NCBI Taxonomy" id="2496866"/>
    <lineage>
        <taxon>Bacteria</taxon>
        <taxon>Pseudomonadati</taxon>
        <taxon>Bacteroidota</taxon>
        <taxon>Flavobacteriia</taxon>
        <taxon>Flavobacteriales</taxon>
        <taxon>Flavobacteriaceae</taxon>
        <taxon>Nonlabens</taxon>
    </lineage>
</organism>
<dbReference type="PANTHER" id="PTHR43428:SF1">
    <property type="entry name" value="ARSENATE REDUCTASE"/>
    <property type="match status" value="1"/>
</dbReference>
<dbReference type="PANTHER" id="PTHR43428">
    <property type="entry name" value="ARSENATE REDUCTASE"/>
    <property type="match status" value="1"/>
</dbReference>
<dbReference type="KEGG" id="noj:EJ995_02510"/>
<proteinExistence type="predicted"/>
<dbReference type="Proteomes" id="UP000279600">
    <property type="component" value="Chromosome"/>
</dbReference>
<gene>
    <name evidence="1" type="ORF">EJ995_02510</name>
</gene>
<dbReference type="EMBL" id="CP034549">
    <property type="protein sequence ID" value="AZQ43159.1"/>
    <property type="molecule type" value="Genomic_DNA"/>
</dbReference>